<evidence type="ECO:0000313" key="4">
    <source>
        <dbReference type="Proteomes" id="UP000028924"/>
    </source>
</evidence>
<dbReference type="EMBL" id="KL662187">
    <property type="protein sequence ID" value="KFM29152.1"/>
    <property type="molecule type" value="Genomic_DNA"/>
</dbReference>
<dbReference type="Gene3D" id="3.40.640.10">
    <property type="entry name" value="Type I PLP-dependent aspartate aminotransferase-like (Major domain)"/>
    <property type="match status" value="2"/>
</dbReference>
<feature type="domain" description="Aminotransferase class V" evidence="2">
    <location>
        <begin position="189"/>
        <end position="369"/>
    </location>
</feature>
<dbReference type="KEGG" id="apro:F751_5508"/>
<feature type="signal peptide" evidence="1">
    <location>
        <begin position="1"/>
        <end position="25"/>
    </location>
</feature>
<dbReference type="GeneID" id="23616899"/>
<dbReference type="Gene3D" id="3.90.1150.10">
    <property type="entry name" value="Aspartate Aminotransferase, domain 1"/>
    <property type="match status" value="1"/>
</dbReference>
<sequence>MAVARSGLPLLLFLVLGTAFSLTIGKPKSLSTDAEFSKEAFLKKYGHDYGYDGRIDELFEREIGNRLNGSHYLDNTGAALYWNSQVEALSRDLETHAFGNPHSVNPPSLLTDARVDSARRRLLALFGADETTHDLVLTRSGTGALNLLGDAFPWTPESTYAFTRANHNSVLGIRSVAGQYGAQYGALLFAYPARDNYDGVMYPLKWVQAVQAKSTPGHKWKVLLDAAAFAPTAPLNLTETPADYVILSFYKLFGLPTGVGALIVRREGAAPLRKAYWGGGSVFLATSALDWHHRRLPPASLEDGTLPFLDIVALQYGLDAFERLGGIHAIKRHVGTLAAHLYDRVRGLRHSNGAPLLRVFGKHEDPRRAEVQAATLNFEILTPRGGVYSYRTAGVEAAAAGVYMRLGCTCNPGACYAALGVRDGEVADFAATKHDNWTDWEWITVTRGVEPGGAPEQVVLPLGSIRASLGALSRWEDVDALARFLEAKYVDRPEGGGGETTGGPIPPIDYC</sequence>
<keyword evidence="1" id="KW-0732">Signal</keyword>
<evidence type="ECO:0000256" key="1">
    <source>
        <dbReference type="SAM" id="SignalP"/>
    </source>
</evidence>
<dbReference type="PANTHER" id="PTHR14237:SF80">
    <property type="entry name" value="MOLYBDENUM COFACTOR SULFURASE"/>
    <property type="match status" value="1"/>
</dbReference>
<dbReference type="eggNOG" id="KOG2142">
    <property type="taxonomic scope" value="Eukaryota"/>
</dbReference>
<dbReference type="PANTHER" id="PTHR14237">
    <property type="entry name" value="MOLYBDOPTERIN COFACTOR SULFURASE MOSC"/>
    <property type="match status" value="1"/>
</dbReference>
<dbReference type="InterPro" id="IPR015422">
    <property type="entry name" value="PyrdxlP-dep_Trfase_small"/>
</dbReference>
<reference evidence="3 4" key="1">
    <citation type="journal article" date="2014" name="BMC Genomics">
        <title>Oil accumulation mechanisms of the oleaginous microalga Chlorella protothecoides revealed through its genome, transcriptomes, and proteomes.</title>
        <authorList>
            <person name="Gao C."/>
            <person name="Wang Y."/>
            <person name="Shen Y."/>
            <person name="Yan D."/>
            <person name="He X."/>
            <person name="Dai J."/>
            <person name="Wu Q."/>
        </authorList>
    </citation>
    <scope>NUCLEOTIDE SEQUENCE [LARGE SCALE GENOMIC DNA]</scope>
    <source>
        <strain evidence="3 4">0710</strain>
    </source>
</reference>
<keyword evidence="4" id="KW-1185">Reference proteome</keyword>
<dbReference type="OrthoDB" id="10264306at2759"/>
<dbReference type="RefSeq" id="XP_011402205.1">
    <property type="nucleotide sequence ID" value="XM_011403903.1"/>
</dbReference>
<proteinExistence type="predicted"/>
<evidence type="ECO:0000313" key="3">
    <source>
        <dbReference type="EMBL" id="KFM29152.1"/>
    </source>
</evidence>
<dbReference type="STRING" id="3075.A0A087STU8"/>
<dbReference type="InterPro" id="IPR000192">
    <property type="entry name" value="Aminotrans_V_dom"/>
</dbReference>
<feature type="chain" id="PRO_5001829033" evidence="1">
    <location>
        <begin position="26"/>
        <end position="511"/>
    </location>
</feature>
<evidence type="ECO:0000259" key="2">
    <source>
        <dbReference type="Pfam" id="PF00266"/>
    </source>
</evidence>
<dbReference type="InterPro" id="IPR015424">
    <property type="entry name" value="PyrdxlP-dep_Trfase"/>
</dbReference>
<accession>A0A087STU8</accession>
<dbReference type="Pfam" id="PF00266">
    <property type="entry name" value="Aminotran_5"/>
    <property type="match status" value="1"/>
</dbReference>
<name>A0A087STU8_AUXPR</name>
<organism evidence="3 4">
    <name type="scientific">Auxenochlorella protothecoides</name>
    <name type="common">Green microalga</name>
    <name type="synonym">Chlorella protothecoides</name>
    <dbReference type="NCBI Taxonomy" id="3075"/>
    <lineage>
        <taxon>Eukaryota</taxon>
        <taxon>Viridiplantae</taxon>
        <taxon>Chlorophyta</taxon>
        <taxon>core chlorophytes</taxon>
        <taxon>Trebouxiophyceae</taxon>
        <taxon>Chlorellales</taxon>
        <taxon>Chlorellaceae</taxon>
        <taxon>Auxenochlorella</taxon>
    </lineage>
</organism>
<dbReference type="InterPro" id="IPR015421">
    <property type="entry name" value="PyrdxlP-dep_Trfase_major"/>
</dbReference>
<dbReference type="SUPFAM" id="SSF53383">
    <property type="entry name" value="PLP-dependent transferases"/>
    <property type="match status" value="1"/>
</dbReference>
<gene>
    <name evidence="3" type="ORF">F751_5508</name>
</gene>
<protein>
    <submittedName>
        <fullName evidence="3">Molybdenum cofactor sulfurase</fullName>
    </submittedName>
</protein>
<dbReference type="Proteomes" id="UP000028924">
    <property type="component" value="Unassembled WGS sequence"/>
</dbReference>
<dbReference type="AlphaFoldDB" id="A0A087STU8"/>